<reference evidence="1 2" key="1">
    <citation type="submission" date="2016-04" db="EMBL/GenBank/DDBJ databases">
        <title>Complete genome sequence of natural rubber-degrading, novel Gram-negative bacterium, Rhizobacter gummiphilus strain NS21.</title>
        <authorList>
            <person name="Tabata M."/>
            <person name="Kasai D."/>
            <person name="Fukuda M."/>
        </authorList>
    </citation>
    <scope>NUCLEOTIDE SEQUENCE [LARGE SCALE GENOMIC DNA]</scope>
    <source>
        <strain evidence="1 2">NS21</strain>
    </source>
</reference>
<organism evidence="1 2">
    <name type="scientific">Piscinibacter gummiphilus</name>
    <dbReference type="NCBI Taxonomy" id="946333"/>
    <lineage>
        <taxon>Bacteria</taxon>
        <taxon>Pseudomonadati</taxon>
        <taxon>Pseudomonadota</taxon>
        <taxon>Betaproteobacteria</taxon>
        <taxon>Burkholderiales</taxon>
        <taxon>Sphaerotilaceae</taxon>
        <taxon>Piscinibacter</taxon>
    </lineage>
</organism>
<dbReference type="PROSITE" id="PS51257">
    <property type="entry name" value="PROKAR_LIPOPROTEIN"/>
    <property type="match status" value="1"/>
</dbReference>
<dbReference type="STRING" id="946333.A4W93_22465"/>
<name>A0A1W6LDZ9_9BURK</name>
<keyword evidence="2" id="KW-1185">Reference proteome</keyword>
<proteinExistence type="predicted"/>
<evidence type="ECO:0000313" key="1">
    <source>
        <dbReference type="EMBL" id="ARN22446.1"/>
    </source>
</evidence>
<gene>
    <name evidence="1" type="ORF">A4W93_22465</name>
</gene>
<dbReference type="EMBL" id="CP015118">
    <property type="protein sequence ID" value="ARN22446.1"/>
    <property type="molecule type" value="Genomic_DNA"/>
</dbReference>
<dbReference type="Proteomes" id="UP000193427">
    <property type="component" value="Chromosome"/>
</dbReference>
<dbReference type="RefSeq" id="WP_085752747.1">
    <property type="nucleotide sequence ID" value="NZ_BSPR01000020.1"/>
</dbReference>
<dbReference type="AlphaFoldDB" id="A0A1W6LDZ9"/>
<sequence length="118" mass="11983">MSIRIPRPLHTAARLASLLVTVGALAACHAEAASSMGRQASSSSSAGANGSVASGSFKGLNGTVHAAGHELRAQDGQLTLDGKPYGTVDDRAVAQLLVREGQAPMVTVNALVRYATTN</sequence>
<dbReference type="KEGG" id="rgu:A4W93_22465"/>
<accession>A0A1W6LDZ9</accession>
<evidence type="ECO:0000313" key="2">
    <source>
        <dbReference type="Proteomes" id="UP000193427"/>
    </source>
</evidence>
<protein>
    <submittedName>
        <fullName evidence="1">Uncharacterized protein</fullName>
    </submittedName>
</protein>